<gene>
    <name evidence="1" type="ORF">BDW47DRAFT_114076</name>
</gene>
<dbReference type="Proteomes" id="UP000234585">
    <property type="component" value="Unassembled WGS sequence"/>
</dbReference>
<accession>A0A2I2EYC0</accession>
<protein>
    <submittedName>
        <fullName evidence="1">Uncharacterized protein</fullName>
    </submittedName>
</protein>
<evidence type="ECO:0000313" key="1">
    <source>
        <dbReference type="EMBL" id="PLB33354.1"/>
    </source>
</evidence>
<dbReference type="GeneID" id="36521732"/>
<organism evidence="1 2">
    <name type="scientific">Aspergillus candidus</name>
    <dbReference type="NCBI Taxonomy" id="41067"/>
    <lineage>
        <taxon>Eukaryota</taxon>
        <taxon>Fungi</taxon>
        <taxon>Dikarya</taxon>
        <taxon>Ascomycota</taxon>
        <taxon>Pezizomycotina</taxon>
        <taxon>Eurotiomycetes</taxon>
        <taxon>Eurotiomycetidae</taxon>
        <taxon>Eurotiales</taxon>
        <taxon>Aspergillaceae</taxon>
        <taxon>Aspergillus</taxon>
        <taxon>Aspergillus subgen. Circumdati</taxon>
    </lineage>
</organism>
<dbReference type="EMBL" id="KZ559211">
    <property type="protein sequence ID" value="PLB33354.1"/>
    <property type="molecule type" value="Genomic_DNA"/>
</dbReference>
<dbReference type="OrthoDB" id="5381672at2759"/>
<dbReference type="RefSeq" id="XP_024667366.1">
    <property type="nucleotide sequence ID" value="XM_024814572.1"/>
</dbReference>
<evidence type="ECO:0000313" key="2">
    <source>
        <dbReference type="Proteomes" id="UP000234585"/>
    </source>
</evidence>
<sequence length="83" mass="9328">MMRIGAVVAEKVPFLVGRETDKTEALDEIPGWVGDTAESSERVGRLGLGGPRALDDRKNRRFECYEGDGEPWDEKSTWLHLPQ</sequence>
<dbReference type="AlphaFoldDB" id="A0A2I2EYC0"/>
<proteinExistence type="predicted"/>
<keyword evidence="2" id="KW-1185">Reference proteome</keyword>
<reference evidence="1 2" key="1">
    <citation type="submission" date="2017-12" db="EMBL/GenBank/DDBJ databases">
        <authorList>
            <consortium name="DOE Joint Genome Institute"/>
            <person name="Haridas S."/>
            <person name="Kjaerbolling I."/>
            <person name="Vesth T.C."/>
            <person name="Frisvad J.C."/>
            <person name="Nybo J.L."/>
            <person name="Theobald S."/>
            <person name="Kuo A."/>
            <person name="Bowyer P."/>
            <person name="Matsuda Y."/>
            <person name="Mondo S."/>
            <person name="Lyhne E.K."/>
            <person name="Kogle M.E."/>
            <person name="Clum A."/>
            <person name="Lipzen A."/>
            <person name="Salamov A."/>
            <person name="Ngan C.Y."/>
            <person name="Daum C."/>
            <person name="Chiniquy J."/>
            <person name="Barry K."/>
            <person name="LaButti K."/>
            <person name="Simmons B.A."/>
            <person name="Magnuson J.K."/>
            <person name="Mortensen U.H."/>
            <person name="Larsen T.O."/>
            <person name="Grigoriev I.V."/>
            <person name="Baker S.E."/>
            <person name="Andersen M.R."/>
            <person name="Nordberg H.P."/>
            <person name="Cantor M.N."/>
            <person name="Hua S.X."/>
        </authorList>
    </citation>
    <scope>NUCLEOTIDE SEQUENCE [LARGE SCALE GENOMIC DNA]</scope>
    <source>
        <strain evidence="1 2">CBS 102.13</strain>
    </source>
</reference>
<name>A0A2I2EYC0_ASPCN</name>